<organism evidence="3 4">
    <name type="scientific">Streptodolium elevatio</name>
    <dbReference type="NCBI Taxonomy" id="3157996"/>
    <lineage>
        <taxon>Bacteria</taxon>
        <taxon>Bacillati</taxon>
        <taxon>Actinomycetota</taxon>
        <taxon>Actinomycetes</taxon>
        <taxon>Kitasatosporales</taxon>
        <taxon>Streptomycetaceae</taxon>
        <taxon>Streptodolium</taxon>
    </lineage>
</organism>
<keyword evidence="4" id="KW-1185">Reference proteome</keyword>
<dbReference type="CDD" id="cd07817">
    <property type="entry name" value="SRPBCC_8"/>
    <property type="match status" value="1"/>
</dbReference>
<evidence type="ECO:0000256" key="1">
    <source>
        <dbReference type="SAM" id="MobiDB-lite"/>
    </source>
</evidence>
<dbReference type="RefSeq" id="WP_358363145.1">
    <property type="nucleotide sequence ID" value="NZ_JBEZFP010000161.1"/>
</dbReference>
<proteinExistence type="predicted"/>
<reference evidence="3 4" key="1">
    <citation type="submission" date="2024-06" db="EMBL/GenBank/DDBJ databases">
        <title>The Natural Products Discovery Center: Release of the First 8490 Sequenced Strains for Exploring Actinobacteria Biosynthetic Diversity.</title>
        <authorList>
            <person name="Kalkreuter E."/>
            <person name="Kautsar S.A."/>
            <person name="Yang D."/>
            <person name="Bader C.D."/>
            <person name="Teijaro C.N."/>
            <person name="Fluegel L."/>
            <person name="Davis C.M."/>
            <person name="Simpson J.R."/>
            <person name="Lauterbach L."/>
            <person name="Steele A.D."/>
            <person name="Gui C."/>
            <person name="Meng S."/>
            <person name="Li G."/>
            <person name="Viehrig K."/>
            <person name="Ye F."/>
            <person name="Su P."/>
            <person name="Kiefer A.F."/>
            <person name="Nichols A."/>
            <person name="Cepeda A.J."/>
            <person name="Yan W."/>
            <person name="Fan B."/>
            <person name="Jiang Y."/>
            <person name="Adhikari A."/>
            <person name="Zheng C.-J."/>
            <person name="Schuster L."/>
            <person name="Cowan T.M."/>
            <person name="Smanski M.J."/>
            <person name="Chevrette M.G."/>
            <person name="De Carvalho L.P.S."/>
            <person name="Shen B."/>
        </authorList>
    </citation>
    <scope>NUCLEOTIDE SEQUENCE [LARGE SCALE GENOMIC DNA]</scope>
    <source>
        <strain evidence="3 4">NPDC048946</strain>
    </source>
</reference>
<dbReference type="EMBL" id="JBEZFP010000161">
    <property type="protein sequence ID" value="MEU8139206.1"/>
    <property type="molecule type" value="Genomic_DNA"/>
</dbReference>
<dbReference type="Proteomes" id="UP001551482">
    <property type="component" value="Unassembled WGS sequence"/>
</dbReference>
<dbReference type="InterPro" id="IPR047137">
    <property type="entry name" value="ORF3"/>
</dbReference>
<name>A0ABV3DU14_9ACTN</name>
<comment type="caution">
    <text evidence="3">The sequence shown here is derived from an EMBL/GenBank/DDBJ whole genome shotgun (WGS) entry which is preliminary data.</text>
</comment>
<dbReference type="PANTHER" id="PTHR33824">
    <property type="entry name" value="POLYKETIDE CYCLASE/DEHYDRASE AND LIPID TRANSPORT SUPERFAMILY PROTEIN"/>
    <property type="match status" value="1"/>
</dbReference>
<feature type="compositionally biased region" description="Basic and acidic residues" evidence="1">
    <location>
        <begin position="166"/>
        <end position="175"/>
    </location>
</feature>
<gene>
    <name evidence="3" type="ORF">AB0C36_37625</name>
</gene>
<dbReference type="InterPro" id="IPR023393">
    <property type="entry name" value="START-like_dom_sf"/>
</dbReference>
<feature type="region of interest" description="Disordered" evidence="1">
    <location>
        <begin position="166"/>
        <end position="310"/>
    </location>
</feature>
<dbReference type="PANTHER" id="PTHR33824:SF7">
    <property type="entry name" value="POLYKETIDE CYCLASE_DEHYDRASE AND LIPID TRANSPORT SUPERFAMILY PROTEIN"/>
    <property type="match status" value="1"/>
</dbReference>
<evidence type="ECO:0000259" key="2">
    <source>
        <dbReference type="Pfam" id="PF03364"/>
    </source>
</evidence>
<dbReference type="Gene3D" id="3.30.530.20">
    <property type="match status" value="1"/>
</dbReference>
<evidence type="ECO:0000313" key="3">
    <source>
        <dbReference type="EMBL" id="MEU8139206.1"/>
    </source>
</evidence>
<feature type="domain" description="Coenzyme Q-binding protein COQ10 START" evidence="2">
    <location>
        <begin position="31"/>
        <end position="151"/>
    </location>
</feature>
<accession>A0ABV3DU14</accession>
<evidence type="ECO:0000313" key="4">
    <source>
        <dbReference type="Proteomes" id="UP001551482"/>
    </source>
</evidence>
<sequence>MTGTVKSGKGKGKGKGKGGGKFVHITESIDVGVPLDVAYNHWTRFEDFSTWAKGVRSVDRSDDISSEWKVKVGPSSRSWKANVRTQVPDERIAWTSEGAKGTTRGVVTFHELGERLTRVVVVLEYHPSGPVEKIGNLWRAQGRRVRLDLKHFRHFVAFAEDEDTEGWRGEIRDGEVVGEPEDDGEPHEDEDTEEGDEPADEDEAEDYDDEYEDEPDDESEDEEGEEDEEDEEDEYVDEADDESEEADDEDEDEDEEDEEDEDEEDEDEEDAEDEYEGDNDQYEDEDDEYEDDEDDYEEEDDEDSRVRASR</sequence>
<feature type="compositionally biased region" description="Acidic residues" evidence="1">
    <location>
        <begin position="176"/>
        <end position="303"/>
    </location>
</feature>
<dbReference type="SUPFAM" id="SSF55961">
    <property type="entry name" value="Bet v1-like"/>
    <property type="match status" value="1"/>
</dbReference>
<dbReference type="Pfam" id="PF03364">
    <property type="entry name" value="Polyketide_cyc"/>
    <property type="match status" value="1"/>
</dbReference>
<dbReference type="InterPro" id="IPR005031">
    <property type="entry name" value="COQ10_START"/>
</dbReference>
<protein>
    <submittedName>
        <fullName evidence="3">SRPBCC family protein</fullName>
    </submittedName>
</protein>